<organism evidence="3 4">
    <name type="scientific">Bugula neritina</name>
    <name type="common">Brown bryozoan</name>
    <name type="synonym">Sertularia neritina</name>
    <dbReference type="NCBI Taxonomy" id="10212"/>
    <lineage>
        <taxon>Eukaryota</taxon>
        <taxon>Metazoa</taxon>
        <taxon>Spiralia</taxon>
        <taxon>Lophotrochozoa</taxon>
        <taxon>Bryozoa</taxon>
        <taxon>Gymnolaemata</taxon>
        <taxon>Cheilostomatida</taxon>
        <taxon>Flustrina</taxon>
        <taxon>Buguloidea</taxon>
        <taxon>Bugulidae</taxon>
        <taxon>Bugula</taxon>
    </lineage>
</organism>
<evidence type="ECO:0000259" key="1">
    <source>
        <dbReference type="Pfam" id="PF01936"/>
    </source>
</evidence>
<dbReference type="AlphaFoldDB" id="A0A7J7IVX2"/>
<protein>
    <submittedName>
        <fullName evidence="3">KIAA0430</fullName>
    </submittedName>
</protein>
<dbReference type="OrthoDB" id="549353at2759"/>
<dbReference type="Pfam" id="PF11608">
    <property type="entry name" value="RRM_MARF1"/>
    <property type="match status" value="1"/>
</dbReference>
<reference evidence="3" key="1">
    <citation type="submission" date="2020-06" db="EMBL/GenBank/DDBJ databases">
        <title>Draft genome of Bugula neritina, a colonial animal packing powerful symbionts and potential medicines.</title>
        <authorList>
            <person name="Rayko M."/>
        </authorList>
    </citation>
    <scope>NUCLEOTIDE SEQUENCE [LARGE SCALE GENOMIC DNA]</scope>
    <source>
        <strain evidence="3">Kwan_BN1</strain>
    </source>
</reference>
<evidence type="ECO:0000313" key="4">
    <source>
        <dbReference type="Proteomes" id="UP000593567"/>
    </source>
</evidence>
<gene>
    <name evidence="3" type="ORF">EB796_024113</name>
</gene>
<dbReference type="Gene3D" id="3.30.70.330">
    <property type="match status" value="1"/>
</dbReference>
<evidence type="ECO:0000313" key="3">
    <source>
        <dbReference type="EMBL" id="KAF6017581.1"/>
    </source>
</evidence>
<feature type="domain" description="NYN" evidence="1">
    <location>
        <begin position="15"/>
        <end position="96"/>
    </location>
</feature>
<dbReference type="Proteomes" id="UP000593567">
    <property type="component" value="Unassembled WGS sequence"/>
</dbReference>
<name>A0A7J7IVX2_BUGNE</name>
<comment type="caution">
    <text evidence="3">The sequence shown here is derived from an EMBL/GenBank/DDBJ whole genome shotgun (WGS) entry which is preliminary data.</text>
</comment>
<accession>A0A7J7IVX2</accession>
<proteinExistence type="predicted"/>
<keyword evidence="4" id="KW-1185">Reference proteome</keyword>
<dbReference type="EMBL" id="VXIV02003376">
    <property type="protein sequence ID" value="KAF6017581.1"/>
    <property type="molecule type" value="Genomic_DNA"/>
</dbReference>
<sequence>MTSDVKEAEFLCVMVVHVSSQHKNAADDKLKLCMRKFCDTHKGTVTLVLISGDVDFAADLSHMRYAHNYKIILIHNKPHHSSIKTALRVASHEIYSLDKIVLNAPEKELQLLEEFDVNGEQVNWVKLTNFPANVPLSHIKPRLYSLAYKTKGSVIHCSKKMAILQYSMPTLAERASKRMHNQDVHGSKVTATRIIDADQAAESCTPVKSGFTTPTTTSVVTGSMSPTSKLGLVHPYSHVAGLPTPPDSATIPSIFNIQSFGTSLPCMPDLPPLPVAEPNLFSPQSEYFCKAPGSRLRPPSSFSNPCNDMQHSYSTGLYGPLLTPPTSCAAPVSPPDINCLFFDQSIAMLGSRCFTIKVIIITTTTVIMSWR</sequence>
<dbReference type="GO" id="GO:0004540">
    <property type="term" value="F:RNA nuclease activity"/>
    <property type="evidence" value="ECO:0007669"/>
    <property type="project" value="InterPro"/>
</dbReference>
<evidence type="ECO:0000259" key="2">
    <source>
        <dbReference type="Pfam" id="PF11608"/>
    </source>
</evidence>
<dbReference type="InterPro" id="IPR012677">
    <property type="entry name" value="Nucleotide-bd_a/b_plait_sf"/>
</dbReference>
<dbReference type="Pfam" id="PF01936">
    <property type="entry name" value="NYN"/>
    <property type="match status" value="1"/>
</dbReference>
<dbReference type="InterPro" id="IPR034189">
    <property type="entry name" value="MARF1_RRM1"/>
</dbReference>
<feature type="domain" description="MARF1 RNA recognition motif 1" evidence="2">
    <location>
        <begin position="138"/>
        <end position="190"/>
    </location>
</feature>
<dbReference type="InterPro" id="IPR021139">
    <property type="entry name" value="NYN"/>
</dbReference>